<evidence type="ECO:0000313" key="1">
    <source>
        <dbReference type="EMBL" id="GIY76435.1"/>
    </source>
</evidence>
<dbReference type="EMBL" id="BPLR01015484">
    <property type="protein sequence ID" value="GIY76435.1"/>
    <property type="molecule type" value="Genomic_DNA"/>
</dbReference>
<protein>
    <submittedName>
        <fullName evidence="1">Uncharacterized protein</fullName>
    </submittedName>
</protein>
<comment type="caution">
    <text evidence="1">The sequence shown here is derived from an EMBL/GenBank/DDBJ whole genome shotgun (WGS) entry which is preliminary data.</text>
</comment>
<reference evidence="1 2" key="1">
    <citation type="submission" date="2021-06" db="EMBL/GenBank/DDBJ databases">
        <title>Caerostris extrusa draft genome.</title>
        <authorList>
            <person name="Kono N."/>
            <person name="Arakawa K."/>
        </authorList>
    </citation>
    <scope>NUCLEOTIDE SEQUENCE [LARGE SCALE GENOMIC DNA]</scope>
</reference>
<keyword evidence="2" id="KW-1185">Reference proteome</keyword>
<proteinExistence type="predicted"/>
<evidence type="ECO:0000313" key="2">
    <source>
        <dbReference type="Proteomes" id="UP001054945"/>
    </source>
</evidence>
<dbReference type="Proteomes" id="UP001054945">
    <property type="component" value="Unassembled WGS sequence"/>
</dbReference>
<dbReference type="AlphaFoldDB" id="A0AAV4W113"/>
<sequence length="61" mass="6593">MSGYGGYNRGYGNQMGNMMDTEVAMEVMELEIVDGYGNNNYAGQLKGGSIKGYDSRLSNLA</sequence>
<name>A0AAV4W113_CAEEX</name>
<organism evidence="1 2">
    <name type="scientific">Caerostris extrusa</name>
    <name type="common">Bark spider</name>
    <name type="synonym">Caerostris bankana</name>
    <dbReference type="NCBI Taxonomy" id="172846"/>
    <lineage>
        <taxon>Eukaryota</taxon>
        <taxon>Metazoa</taxon>
        <taxon>Ecdysozoa</taxon>
        <taxon>Arthropoda</taxon>
        <taxon>Chelicerata</taxon>
        <taxon>Arachnida</taxon>
        <taxon>Araneae</taxon>
        <taxon>Araneomorphae</taxon>
        <taxon>Entelegynae</taxon>
        <taxon>Araneoidea</taxon>
        <taxon>Araneidae</taxon>
        <taxon>Caerostris</taxon>
    </lineage>
</organism>
<gene>
    <name evidence="1" type="ORF">CEXT_799181</name>
</gene>
<accession>A0AAV4W113</accession>
<feature type="non-terminal residue" evidence="1">
    <location>
        <position position="61"/>
    </location>
</feature>